<sequence length="425" mass="45818">MPDRASVAYFGAGPSALPTSVLETAAASLINHNGSGLSLVEQSHRSALSGQILQNAKDSFLKITNATADTHTVLFMAGGGTLQFSAVVYNLFTAWALKNPERAQNGERGACEYLITGGWSSKAADEAKRLVGEENVNVVLDSRNYHHAGEAKKFGNIPDSEEWKGNLKAGKDSAFVYFCDNETVDGVEFPKGSPVDVLGEDPDRIVVADMSSNILSRTFDASKFGVVFAGAQKNVGSTGVTIVLLRNDILSLLASGGSLPPKLTPLIPVTPVMMHYPTISKAGSLYNTLPIFDVYIAGLTLTKLLQRDESGKTALAQQEAESDLKAKLLYDVLDKYENIYHVVPAKKVRSRMNICFRIKAPGDEAKFIKGGEEIGLLGLKGHRSVGGIRISNYNAVGVDSVKKLVQYLEEYAKVVLRNPQPRAKL</sequence>
<dbReference type="EC" id="2.6.1.52" evidence="4"/>
<evidence type="ECO:0000256" key="2">
    <source>
        <dbReference type="ARBA" id="ARBA00005099"/>
    </source>
</evidence>
<evidence type="ECO:0000256" key="3">
    <source>
        <dbReference type="ARBA" id="ARBA00006904"/>
    </source>
</evidence>
<evidence type="ECO:0000256" key="12">
    <source>
        <dbReference type="RuleBase" id="RU004504"/>
    </source>
</evidence>
<dbReference type="InterPro" id="IPR015422">
    <property type="entry name" value="PyrdxlP-dep_Trfase_small"/>
</dbReference>
<dbReference type="GO" id="GO:0006564">
    <property type="term" value="P:L-serine biosynthetic process"/>
    <property type="evidence" value="ECO:0007669"/>
    <property type="project" value="UniProtKB-KW"/>
</dbReference>
<dbReference type="RefSeq" id="XP_067488820.1">
    <property type="nucleotide sequence ID" value="XM_067637288.1"/>
</dbReference>
<evidence type="ECO:0000256" key="1">
    <source>
        <dbReference type="ARBA" id="ARBA00001933"/>
    </source>
</evidence>
<accession>A0A436ZX06</accession>
<dbReference type="Gene3D" id="3.40.640.10">
    <property type="entry name" value="Type I PLP-dependent aspartate aminotransferase-like (Major domain)"/>
    <property type="match status" value="1"/>
</dbReference>
<dbReference type="OrthoDB" id="1703350at2759"/>
<comment type="caution">
    <text evidence="14">The sequence shown here is derived from an EMBL/GenBank/DDBJ whole genome shotgun (WGS) entry which is preliminary data.</text>
</comment>
<reference evidence="14 15" key="1">
    <citation type="submission" date="2019-01" db="EMBL/GenBank/DDBJ databases">
        <title>Intercellular communication is required for trap formation in the nematode-trapping fungus Duddingtonia flagrans.</title>
        <authorList>
            <person name="Youssar L."/>
            <person name="Wernet V."/>
            <person name="Hensel N."/>
            <person name="Hildebrandt H.-G."/>
            <person name="Fischer R."/>
        </authorList>
    </citation>
    <scope>NUCLEOTIDE SEQUENCE [LARGE SCALE GENOMIC DNA]</scope>
    <source>
        <strain evidence="14 15">CBS H-5679</strain>
    </source>
</reference>
<dbReference type="GeneID" id="93589981"/>
<dbReference type="STRING" id="97331.A0A436ZX06"/>
<dbReference type="FunFam" id="3.40.640.10:FF:000010">
    <property type="entry name" value="Phosphoserine aminotransferase"/>
    <property type="match status" value="1"/>
</dbReference>
<dbReference type="PROSITE" id="PS00595">
    <property type="entry name" value="AA_TRANSFER_CLASS_5"/>
    <property type="match status" value="1"/>
</dbReference>
<dbReference type="AlphaFoldDB" id="A0A436ZX06"/>
<evidence type="ECO:0000256" key="10">
    <source>
        <dbReference type="ARBA" id="ARBA00047630"/>
    </source>
</evidence>
<evidence type="ECO:0000313" key="14">
    <source>
        <dbReference type="EMBL" id="RVD83276.1"/>
    </source>
</evidence>
<evidence type="ECO:0000313" key="15">
    <source>
        <dbReference type="Proteomes" id="UP000283090"/>
    </source>
</evidence>
<dbReference type="Pfam" id="PF00266">
    <property type="entry name" value="Aminotran_5"/>
    <property type="match status" value="2"/>
</dbReference>
<evidence type="ECO:0000256" key="5">
    <source>
        <dbReference type="ARBA" id="ARBA00022576"/>
    </source>
</evidence>
<keyword evidence="8" id="KW-0663">Pyridoxal phosphate</keyword>
<dbReference type="HAMAP" id="MF_00160">
    <property type="entry name" value="SerC_aminotrans_5"/>
    <property type="match status" value="1"/>
</dbReference>
<evidence type="ECO:0000256" key="9">
    <source>
        <dbReference type="ARBA" id="ARBA00023299"/>
    </source>
</evidence>
<name>A0A436ZX06_ARTFL</name>
<dbReference type="SUPFAM" id="SSF53383">
    <property type="entry name" value="PLP-dependent transferases"/>
    <property type="match status" value="1"/>
</dbReference>
<dbReference type="Gene3D" id="3.90.1150.10">
    <property type="entry name" value="Aspartate Aminotransferase, domain 1"/>
    <property type="match status" value="1"/>
</dbReference>
<dbReference type="Proteomes" id="UP000283090">
    <property type="component" value="Unassembled WGS sequence"/>
</dbReference>
<dbReference type="EMBL" id="SAEB01000009">
    <property type="protein sequence ID" value="RVD83276.1"/>
    <property type="molecule type" value="Genomic_DNA"/>
</dbReference>
<comment type="catalytic activity">
    <reaction evidence="11">
        <text>O-phospho-L-serine + 2-oxoglutarate = 3-phosphooxypyruvate + L-glutamate</text>
        <dbReference type="Rhea" id="RHEA:14329"/>
        <dbReference type="ChEBI" id="CHEBI:16810"/>
        <dbReference type="ChEBI" id="CHEBI:18110"/>
        <dbReference type="ChEBI" id="CHEBI:29985"/>
        <dbReference type="ChEBI" id="CHEBI:57524"/>
        <dbReference type="EC" id="2.6.1.52"/>
    </reaction>
</comment>
<keyword evidence="6" id="KW-0028">Amino-acid biosynthesis</keyword>
<keyword evidence="5" id="KW-0032">Aminotransferase</keyword>
<dbReference type="PIRSF" id="PIRSF000525">
    <property type="entry name" value="SerC"/>
    <property type="match status" value="1"/>
</dbReference>
<evidence type="ECO:0000256" key="11">
    <source>
        <dbReference type="ARBA" id="ARBA00049007"/>
    </source>
</evidence>
<dbReference type="PANTHER" id="PTHR43247">
    <property type="entry name" value="PHOSPHOSERINE AMINOTRANSFERASE"/>
    <property type="match status" value="1"/>
</dbReference>
<dbReference type="InterPro" id="IPR022278">
    <property type="entry name" value="Pser_aminoTfrase"/>
</dbReference>
<dbReference type="PANTHER" id="PTHR43247:SF1">
    <property type="entry name" value="PHOSPHOSERINE AMINOTRANSFERASE"/>
    <property type="match status" value="1"/>
</dbReference>
<evidence type="ECO:0000259" key="13">
    <source>
        <dbReference type="Pfam" id="PF00266"/>
    </source>
</evidence>
<comment type="cofactor">
    <cofactor evidence="1 12">
        <name>pyridoxal 5'-phosphate</name>
        <dbReference type="ChEBI" id="CHEBI:597326"/>
    </cofactor>
</comment>
<proteinExistence type="inferred from homology"/>
<dbReference type="InterPro" id="IPR015424">
    <property type="entry name" value="PyrdxlP-dep_Trfase"/>
</dbReference>
<dbReference type="InterPro" id="IPR000192">
    <property type="entry name" value="Aminotrans_V_dom"/>
</dbReference>
<dbReference type="GO" id="GO:0004648">
    <property type="term" value="F:O-phospho-L-serine:2-oxoglutarate aminotransferase activity"/>
    <property type="evidence" value="ECO:0007669"/>
    <property type="project" value="UniProtKB-EC"/>
</dbReference>
<keyword evidence="15" id="KW-1185">Reference proteome</keyword>
<feature type="domain" description="Aminotransferase class V" evidence="13">
    <location>
        <begin position="9"/>
        <end position="94"/>
    </location>
</feature>
<dbReference type="GO" id="GO:0005737">
    <property type="term" value="C:cytoplasm"/>
    <property type="evidence" value="ECO:0007669"/>
    <property type="project" value="TreeGrafter"/>
</dbReference>
<dbReference type="NCBIfam" id="NF003764">
    <property type="entry name" value="PRK05355.1"/>
    <property type="match status" value="1"/>
</dbReference>
<organism evidence="14 15">
    <name type="scientific">Arthrobotrys flagrans</name>
    <name type="common">Nematode-trapping fungus</name>
    <name type="synonym">Trichothecium flagrans</name>
    <dbReference type="NCBI Taxonomy" id="97331"/>
    <lineage>
        <taxon>Eukaryota</taxon>
        <taxon>Fungi</taxon>
        <taxon>Dikarya</taxon>
        <taxon>Ascomycota</taxon>
        <taxon>Pezizomycotina</taxon>
        <taxon>Orbiliomycetes</taxon>
        <taxon>Orbiliales</taxon>
        <taxon>Orbiliaceae</taxon>
        <taxon>Arthrobotrys</taxon>
    </lineage>
</organism>
<evidence type="ECO:0000256" key="8">
    <source>
        <dbReference type="ARBA" id="ARBA00022898"/>
    </source>
</evidence>
<gene>
    <name evidence="14" type="ORF">DFL_007670</name>
</gene>
<dbReference type="FunFam" id="3.90.1150.10:FF:000006">
    <property type="entry name" value="Phosphoserine aminotransferase"/>
    <property type="match status" value="1"/>
</dbReference>
<dbReference type="InterPro" id="IPR015421">
    <property type="entry name" value="PyrdxlP-dep_Trfase_major"/>
</dbReference>
<dbReference type="GO" id="GO:0030170">
    <property type="term" value="F:pyridoxal phosphate binding"/>
    <property type="evidence" value="ECO:0007669"/>
    <property type="project" value="TreeGrafter"/>
</dbReference>
<keyword evidence="9" id="KW-0718">Serine biosynthesis</keyword>
<dbReference type="UniPathway" id="UPA00135">
    <property type="reaction ID" value="UER00197"/>
</dbReference>
<comment type="catalytic activity">
    <reaction evidence="10">
        <text>4-(phosphooxy)-L-threonine + 2-oxoglutarate = (R)-3-hydroxy-2-oxo-4-phosphooxybutanoate + L-glutamate</text>
        <dbReference type="Rhea" id="RHEA:16573"/>
        <dbReference type="ChEBI" id="CHEBI:16810"/>
        <dbReference type="ChEBI" id="CHEBI:29985"/>
        <dbReference type="ChEBI" id="CHEBI:58452"/>
        <dbReference type="ChEBI" id="CHEBI:58538"/>
        <dbReference type="EC" id="2.6.1.52"/>
    </reaction>
</comment>
<evidence type="ECO:0000256" key="4">
    <source>
        <dbReference type="ARBA" id="ARBA00013030"/>
    </source>
</evidence>
<evidence type="ECO:0000256" key="6">
    <source>
        <dbReference type="ARBA" id="ARBA00022605"/>
    </source>
</evidence>
<dbReference type="InterPro" id="IPR020578">
    <property type="entry name" value="Aminotrans_V_PyrdxlP_BS"/>
</dbReference>
<comment type="pathway">
    <text evidence="2">Amino-acid biosynthesis; L-serine biosynthesis; L-serine from 3-phospho-D-glycerate: step 2/3.</text>
</comment>
<protein>
    <recommendedName>
        <fullName evidence="4">phosphoserine transaminase</fullName>
        <ecNumber evidence="4">2.6.1.52</ecNumber>
    </recommendedName>
</protein>
<dbReference type="VEuPathDB" id="FungiDB:DFL_007670"/>
<evidence type="ECO:0000256" key="7">
    <source>
        <dbReference type="ARBA" id="ARBA00022679"/>
    </source>
</evidence>
<feature type="domain" description="Aminotransferase class V" evidence="13">
    <location>
        <begin position="171"/>
        <end position="403"/>
    </location>
</feature>
<comment type="similarity">
    <text evidence="3">Belongs to the class-V pyridoxal-phosphate-dependent aminotransferase family. SerC subfamily.</text>
</comment>
<keyword evidence="7" id="KW-0808">Transferase</keyword>